<reference evidence="1 2" key="1">
    <citation type="submission" date="2017-02" db="EMBL/GenBank/DDBJ databases">
        <title>Paraburkholderia sophoroidis sp. nov. and Paraburkholderia steynii sp. nov. rhizobial symbionts of the fynbos legume Hypocalyptus sophoroides.</title>
        <authorList>
            <person name="Steenkamp E.T."/>
            <person name="Beukes C.W."/>
            <person name="Van Zyl E."/>
            <person name="Avontuur J."/>
            <person name="Chan W.Y."/>
            <person name="Hassen A."/>
            <person name="Palmer M."/>
            <person name="Mthombeni L."/>
            <person name="Phalane F."/>
            <person name="Sereme K."/>
            <person name="Venter S.N."/>
        </authorList>
    </citation>
    <scope>NUCLEOTIDE SEQUENCE [LARGE SCALE GENOMIC DNA]</scope>
    <source>
        <strain evidence="1 2">HC1.1ba</strain>
    </source>
</reference>
<keyword evidence="2" id="KW-1185">Reference proteome</keyword>
<evidence type="ECO:0000313" key="2">
    <source>
        <dbReference type="Proteomes" id="UP000294200"/>
    </source>
</evidence>
<name>A0A4R0X8T7_9BURK</name>
<organism evidence="1 2">
    <name type="scientific">Paraburkholderia steynii</name>
    <dbReference type="NCBI Taxonomy" id="1245441"/>
    <lineage>
        <taxon>Bacteria</taxon>
        <taxon>Pseudomonadati</taxon>
        <taxon>Pseudomonadota</taxon>
        <taxon>Betaproteobacteria</taxon>
        <taxon>Burkholderiales</taxon>
        <taxon>Burkholderiaceae</taxon>
        <taxon>Paraburkholderia</taxon>
    </lineage>
</organism>
<proteinExistence type="predicted"/>
<dbReference type="EMBL" id="MWML01000460">
    <property type="protein sequence ID" value="TCG03257.1"/>
    <property type="molecule type" value="Genomic_DNA"/>
</dbReference>
<sequence>MENSFTHRGCAVSMNAVERENHGEQPHVDVAMSIEEVATGQVLFRQSRRIEGMETEPMTIERALNHCAREAPQLIDGRRAS</sequence>
<evidence type="ECO:0000313" key="1">
    <source>
        <dbReference type="EMBL" id="TCG03257.1"/>
    </source>
</evidence>
<accession>A0A4R0X8T7</accession>
<gene>
    <name evidence="1" type="ORF">BZM27_49855</name>
</gene>
<dbReference type="AlphaFoldDB" id="A0A4R0X8T7"/>
<comment type="caution">
    <text evidence="1">The sequence shown here is derived from an EMBL/GenBank/DDBJ whole genome shotgun (WGS) entry which is preliminary data.</text>
</comment>
<protein>
    <submittedName>
        <fullName evidence="1">Uncharacterized protein</fullName>
    </submittedName>
</protein>
<dbReference type="Proteomes" id="UP000294200">
    <property type="component" value="Unassembled WGS sequence"/>
</dbReference>